<dbReference type="InterPro" id="IPR010380">
    <property type="entry name" value="DUF975"/>
</dbReference>
<feature type="transmembrane region" description="Helical" evidence="1">
    <location>
        <begin position="73"/>
        <end position="95"/>
    </location>
</feature>
<feature type="transmembrane region" description="Helical" evidence="1">
    <location>
        <begin position="125"/>
        <end position="152"/>
    </location>
</feature>
<gene>
    <name evidence="2" type="ORF">GCM10008906_11270</name>
</gene>
<feature type="transmembrane region" description="Helical" evidence="1">
    <location>
        <begin position="20"/>
        <end position="40"/>
    </location>
</feature>
<evidence type="ECO:0000256" key="1">
    <source>
        <dbReference type="SAM" id="Phobius"/>
    </source>
</evidence>
<sequence length="251" mass="29144">MWKREVIKQRAKEVLRVNYWKAFLVSLVMTIIAVGEFSNLRTATGRVTNRFRYNYVPFNTGTSQTIINLSNKFILFLGSIAIVLIILRIVVGYSLQVGGTKFFIKATDGESNMNYLGYCFKERRYFPVVITMLLRSVYLYLWYLLLVIPGIIKTYSYRMVPYILADNPYIGYNRAIELSNEMTRGQKWDMFVLDLSFIGWYILGALAFGVGTLFVNPYANSTLAELYLSLRENAIERELTSYEELNLQYKS</sequence>
<keyword evidence="1" id="KW-0472">Membrane</keyword>
<keyword evidence="3" id="KW-1185">Reference proteome</keyword>
<evidence type="ECO:0000313" key="3">
    <source>
        <dbReference type="Proteomes" id="UP001501510"/>
    </source>
</evidence>
<reference evidence="3" key="1">
    <citation type="journal article" date="2019" name="Int. J. Syst. Evol. Microbiol.">
        <title>The Global Catalogue of Microorganisms (GCM) 10K type strain sequencing project: providing services to taxonomists for standard genome sequencing and annotation.</title>
        <authorList>
            <consortium name="The Broad Institute Genomics Platform"/>
            <consortium name="The Broad Institute Genome Sequencing Center for Infectious Disease"/>
            <person name="Wu L."/>
            <person name="Ma J."/>
        </authorList>
    </citation>
    <scope>NUCLEOTIDE SEQUENCE [LARGE SCALE GENOMIC DNA]</scope>
    <source>
        <strain evidence="3">JCM 1407</strain>
    </source>
</reference>
<evidence type="ECO:0000313" key="2">
    <source>
        <dbReference type="EMBL" id="GAA0736372.1"/>
    </source>
</evidence>
<dbReference type="Proteomes" id="UP001501510">
    <property type="component" value="Unassembled WGS sequence"/>
</dbReference>
<dbReference type="PANTHER" id="PTHR40076">
    <property type="entry name" value="MEMBRANE PROTEIN-RELATED"/>
    <property type="match status" value="1"/>
</dbReference>
<proteinExistence type="predicted"/>
<protein>
    <submittedName>
        <fullName evidence="2">DUF975 family protein</fullName>
    </submittedName>
</protein>
<dbReference type="PANTHER" id="PTHR40076:SF1">
    <property type="entry name" value="MEMBRANE PROTEIN"/>
    <property type="match status" value="1"/>
</dbReference>
<keyword evidence="1" id="KW-0812">Transmembrane</keyword>
<dbReference type="RefSeq" id="WP_343759700.1">
    <property type="nucleotide sequence ID" value="NZ_BAAACG010000006.1"/>
</dbReference>
<feature type="transmembrane region" description="Helical" evidence="1">
    <location>
        <begin position="198"/>
        <end position="219"/>
    </location>
</feature>
<accession>A0ABP3UJN8</accession>
<dbReference type="Pfam" id="PF06161">
    <property type="entry name" value="DUF975"/>
    <property type="match status" value="1"/>
</dbReference>
<organism evidence="2 3">
    <name type="scientific">Clostridium oceanicum</name>
    <dbReference type="NCBI Taxonomy" id="1543"/>
    <lineage>
        <taxon>Bacteria</taxon>
        <taxon>Bacillati</taxon>
        <taxon>Bacillota</taxon>
        <taxon>Clostridia</taxon>
        <taxon>Eubacteriales</taxon>
        <taxon>Clostridiaceae</taxon>
        <taxon>Clostridium</taxon>
    </lineage>
</organism>
<keyword evidence="1" id="KW-1133">Transmembrane helix</keyword>
<name>A0ABP3UJN8_9CLOT</name>
<dbReference type="EMBL" id="BAAACG010000006">
    <property type="protein sequence ID" value="GAA0736372.1"/>
    <property type="molecule type" value="Genomic_DNA"/>
</dbReference>
<comment type="caution">
    <text evidence="2">The sequence shown here is derived from an EMBL/GenBank/DDBJ whole genome shotgun (WGS) entry which is preliminary data.</text>
</comment>